<keyword evidence="3" id="KW-1185">Reference proteome</keyword>
<organism evidence="2 3">
    <name type="scientific">Leptidea sinapis</name>
    <dbReference type="NCBI Taxonomy" id="189913"/>
    <lineage>
        <taxon>Eukaryota</taxon>
        <taxon>Metazoa</taxon>
        <taxon>Ecdysozoa</taxon>
        <taxon>Arthropoda</taxon>
        <taxon>Hexapoda</taxon>
        <taxon>Insecta</taxon>
        <taxon>Pterygota</taxon>
        <taxon>Neoptera</taxon>
        <taxon>Endopterygota</taxon>
        <taxon>Lepidoptera</taxon>
        <taxon>Glossata</taxon>
        <taxon>Ditrysia</taxon>
        <taxon>Papilionoidea</taxon>
        <taxon>Pieridae</taxon>
        <taxon>Dismorphiinae</taxon>
        <taxon>Leptidea</taxon>
    </lineage>
</organism>
<name>A0A5E4R6C9_9NEOP</name>
<proteinExistence type="predicted"/>
<sequence>MSENYSNQLTKGTNMHSDSVEEAGSDAASKETIMEKGDEDRIIFNSCGVILKETRKDKKQLDNTIKHRYMGRASSIMEKRLHRPQEKSNVSDDKADGTAALVKPLTNEEDVNEHSYKVDNDKILMKLPVRCTVILKPYYY</sequence>
<feature type="compositionally biased region" description="Polar residues" evidence="1">
    <location>
        <begin position="1"/>
        <end position="17"/>
    </location>
</feature>
<gene>
    <name evidence="2" type="ORF">LSINAPIS_LOCUS14747</name>
</gene>
<dbReference type="Proteomes" id="UP000324832">
    <property type="component" value="Unassembled WGS sequence"/>
</dbReference>
<evidence type="ECO:0000313" key="3">
    <source>
        <dbReference type="Proteomes" id="UP000324832"/>
    </source>
</evidence>
<feature type="compositionally biased region" description="Basic and acidic residues" evidence="1">
    <location>
        <begin position="77"/>
        <end position="96"/>
    </location>
</feature>
<feature type="region of interest" description="Disordered" evidence="1">
    <location>
        <begin position="1"/>
        <end position="35"/>
    </location>
</feature>
<evidence type="ECO:0000256" key="1">
    <source>
        <dbReference type="SAM" id="MobiDB-lite"/>
    </source>
</evidence>
<evidence type="ECO:0000313" key="2">
    <source>
        <dbReference type="EMBL" id="VVD05153.1"/>
    </source>
</evidence>
<dbReference type="AlphaFoldDB" id="A0A5E4R6C9"/>
<reference evidence="2 3" key="1">
    <citation type="submission" date="2017-07" db="EMBL/GenBank/DDBJ databases">
        <authorList>
            <person name="Talla V."/>
            <person name="Backstrom N."/>
        </authorList>
    </citation>
    <scope>NUCLEOTIDE SEQUENCE [LARGE SCALE GENOMIC DNA]</scope>
</reference>
<accession>A0A5E4R6C9</accession>
<protein>
    <submittedName>
        <fullName evidence="2">Uncharacterized protein</fullName>
    </submittedName>
</protein>
<dbReference type="EMBL" id="FZQP02006937">
    <property type="protein sequence ID" value="VVD05153.1"/>
    <property type="molecule type" value="Genomic_DNA"/>
</dbReference>
<feature type="region of interest" description="Disordered" evidence="1">
    <location>
        <begin position="72"/>
        <end position="97"/>
    </location>
</feature>